<dbReference type="SUPFAM" id="SSF54631">
    <property type="entry name" value="CBS-domain pair"/>
    <property type="match status" value="1"/>
</dbReference>
<organism evidence="2 3">
    <name type="scientific">Pseudarcicella hirudinis</name>
    <dbReference type="NCBI Taxonomy" id="1079859"/>
    <lineage>
        <taxon>Bacteria</taxon>
        <taxon>Pseudomonadati</taxon>
        <taxon>Bacteroidota</taxon>
        <taxon>Cytophagia</taxon>
        <taxon>Cytophagales</taxon>
        <taxon>Flectobacillaceae</taxon>
        <taxon>Pseudarcicella</taxon>
    </lineage>
</organism>
<dbReference type="Proteomes" id="UP000199306">
    <property type="component" value="Unassembled WGS sequence"/>
</dbReference>
<dbReference type="InterPro" id="IPR046342">
    <property type="entry name" value="CBS_dom_sf"/>
</dbReference>
<reference evidence="2 3" key="1">
    <citation type="submission" date="2016-10" db="EMBL/GenBank/DDBJ databases">
        <authorList>
            <person name="de Groot N.N."/>
        </authorList>
    </citation>
    <scope>NUCLEOTIDE SEQUENCE [LARGE SCALE GENOMIC DNA]</scope>
    <source>
        <strain evidence="3">E92,LMG 26720,CCM 7988</strain>
    </source>
</reference>
<evidence type="ECO:0000259" key="1">
    <source>
        <dbReference type="Pfam" id="PF00571"/>
    </source>
</evidence>
<dbReference type="Pfam" id="PF00571">
    <property type="entry name" value="CBS"/>
    <property type="match status" value="1"/>
</dbReference>
<dbReference type="Gene3D" id="3.10.580.10">
    <property type="entry name" value="CBS-domain"/>
    <property type="match status" value="1"/>
</dbReference>
<feature type="domain" description="CBS" evidence="1">
    <location>
        <begin position="71"/>
        <end position="115"/>
    </location>
</feature>
<name>A0A1I5YW45_9BACT</name>
<keyword evidence="3" id="KW-1185">Reference proteome</keyword>
<sequence length="221" mass="25122">MIAEELLNPMLPVLKPTDTIGQALDWMDEYRVNHLVLTNGLEYRGLISHDVLLDNNEELPLLALQPMFEEVFTYPHQHLLEVLPLLQQYELDVIAVLDENNGFIGTILNKDVLNTFAKSLGTSEAGAILEVEVDDRSYSLSEISRLIESNDTKVISSYYSGGSEDNDFRNILTLKLNRKDITRVVATLERFGYDVKSAFAHSPVDSPDKERYDLLMKYLDI</sequence>
<dbReference type="AlphaFoldDB" id="A0A1I5YW45"/>
<gene>
    <name evidence="2" type="ORF">SAMN04515674_1222</name>
</gene>
<dbReference type="STRING" id="1079859.SAMN04515674_1222"/>
<dbReference type="EMBL" id="FOXH01000022">
    <property type="protein sequence ID" value="SFQ48225.1"/>
    <property type="molecule type" value="Genomic_DNA"/>
</dbReference>
<dbReference type="InterPro" id="IPR000644">
    <property type="entry name" value="CBS_dom"/>
</dbReference>
<dbReference type="OrthoDB" id="1523762at2"/>
<evidence type="ECO:0000313" key="2">
    <source>
        <dbReference type="EMBL" id="SFQ48225.1"/>
    </source>
</evidence>
<accession>A0A1I5YW45</accession>
<evidence type="ECO:0000313" key="3">
    <source>
        <dbReference type="Proteomes" id="UP000199306"/>
    </source>
</evidence>
<proteinExistence type="predicted"/>
<protein>
    <submittedName>
        <fullName evidence="2">CBS domain-containing protein</fullName>
    </submittedName>
</protein>